<dbReference type="KEGG" id="pdh:B9T62_30245"/>
<feature type="transmembrane region" description="Helical" evidence="2">
    <location>
        <begin position="62"/>
        <end position="81"/>
    </location>
</feature>
<dbReference type="Proteomes" id="UP000249890">
    <property type="component" value="Chromosome"/>
</dbReference>
<dbReference type="EMBL" id="CP021780">
    <property type="protein sequence ID" value="ASA24659.1"/>
    <property type="molecule type" value="Genomic_DNA"/>
</dbReference>
<sequence length="103" mass="11010">MSNKVGLQHTEDNPATRYSRKRSIKEAVSSLSAMNQGGGYLMGAMGPLLVGQMHDWWGGFRPALIVLAVLVVLLIGVQLQIGRSARLQQHLSNSAAARSPNAG</sequence>
<dbReference type="PANTHER" id="PTHR23523">
    <property type="match status" value="1"/>
</dbReference>
<dbReference type="AlphaFoldDB" id="A0A2Z2KPT7"/>
<keyword evidence="2" id="KW-1133">Transmembrane helix</keyword>
<dbReference type="PANTHER" id="PTHR23523:SF2">
    <property type="entry name" value="2-NITROIMIDAZOLE TRANSPORTER"/>
    <property type="match status" value="1"/>
</dbReference>
<evidence type="ECO:0000256" key="2">
    <source>
        <dbReference type="SAM" id="Phobius"/>
    </source>
</evidence>
<dbReference type="InterPro" id="IPR036259">
    <property type="entry name" value="MFS_trans_sf"/>
</dbReference>
<evidence type="ECO:0000256" key="1">
    <source>
        <dbReference type="SAM" id="MobiDB-lite"/>
    </source>
</evidence>
<keyword evidence="4" id="KW-1185">Reference proteome</keyword>
<proteinExistence type="predicted"/>
<evidence type="ECO:0000313" key="4">
    <source>
        <dbReference type="Proteomes" id="UP000249890"/>
    </source>
</evidence>
<dbReference type="Gene3D" id="1.20.1250.20">
    <property type="entry name" value="MFS general substrate transporter like domains"/>
    <property type="match status" value="1"/>
</dbReference>
<reference evidence="3 4" key="1">
    <citation type="submission" date="2017-06" db="EMBL/GenBank/DDBJ databases">
        <title>Complete genome sequence of Paenibacillus donghaensis KCTC 13049T isolated from East Sea sediment, South Korea.</title>
        <authorList>
            <person name="Jung B.K."/>
            <person name="Hong S.-J."/>
            <person name="Shin J.-H."/>
        </authorList>
    </citation>
    <scope>NUCLEOTIDE SEQUENCE [LARGE SCALE GENOMIC DNA]</scope>
    <source>
        <strain evidence="3 4">KCTC 13049</strain>
    </source>
</reference>
<dbReference type="InterPro" id="IPR052524">
    <property type="entry name" value="MFS_Cyanate_Porter"/>
</dbReference>
<accession>A0A2Z2KPT7</accession>
<dbReference type="RefSeq" id="WP_087918629.1">
    <property type="nucleotide sequence ID" value="NZ_CP021780.1"/>
</dbReference>
<keyword evidence="2" id="KW-0812">Transmembrane</keyword>
<feature type="region of interest" description="Disordered" evidence="1">
    <location>
        <begin position="1"/>
        <end position="21"/>
    </location>
</feature>
<gene>
    <name evidence="3" type="ORF">B9T62_30245</name>
</gene>
<name>A0A2Z2KPT7_9BACL</name>
<evidence type="ECO:0000313" key="3">
    <source>
        <dbReference type="EMBL" id="ASA24659.1"/>
    </source>
</evidence>
<feature type="transmembrane region" description="Helical" evidence="2">
    <location>
        <begin position="27"/>
        <end position="50"/>
    </location>
</feature>
<dbReference type="SUPFAM" id="SSF103473">
    <property type="entry name" value="MFS general substrate transporter"/>
    <property type="match status" value="1"/>
</dbReference>
<keyword evidence="2" id="KW-0472">Membrane</keyword>
<organism evidence="3 4">
    <name type="scientific">Paenibacillus donghaensis</name>
    <dbReference type="NCBI Taxonomy" id="414771"/>
    <lineage>
        <taxon>Bacteria</taxon>
        <taxon>Bacillati</taxon>
        <taxon>Bacillota</taxon>
        <taxon>Bacilli</taxon>
        <taxon>Bacillales</taxon>
        <taxon>Paenibacillaceae</taxon>
        <taxon>Paenibacillus</taxon>
    </lineage>
</organism>
<protein>
    <submittedName>
        <fullName evidence="3">Uncharacterized protein</fullName>
    </submittedName>
</protein>